<dbReference type="AlphaFoldDB" id="A0AAX6EBP3"/>
<protein>
    <submittedName>
        <fullName evidence="1">14 kDa zinc-binding protein</fullName>
    </submittedName>
</protein>
<dbReference type="Proteomes" id="UP001140949">
    <property type="component" value="Unassembled WGS sequence"/>
</dbReference>
<name>A0AAX6EBP3_IRIPA</name>
<evidence type="ECO:0000313" key="2">
    <source>
        <dbReference type="Proteomes" id="UP001140949"/>
    </source>
</evidence>
<reference evidence="1" key="1">
    <citation type="journal article" date="2023" name="GigaByte">
        <title>Genome assembly of the bearded iris, Iris pallida Lam.</title>
        <authorList>
            <person name="Bruccoleri R.E."/>
            <person name="Oakeley E.J."/>
            <person name="Faust A.M.E."/>
            <person name="Altorfer M."/>
            <person name="Dessus-Babus S."/>
            <person name="Burckhardt D."/>
            <person name="Oertli M."/>
            <person name="Naumann U."/>
            <person name="Petersen F."/>
            <person name="Wong J."/>
        </authorList>
    </citation>
    <scope>NUCLEOTIDE SEQUENCE</scope>
    <source>
        <strain evidence="1">GSM-AAB239-AS_SAM_17_03QT</strain>
    </source>
</reference>
<comment type="caution">
    <text evidence="1">The sequence shown here is derived from an EMBL/GenBank/DDBJ whole genome shotgun (WGS) entry which is preliminary data.</text>
</comment>
<dbReference type="EMBL" id="JANAVB010038018">
    <property type="protein sequence ID" value="KAJ6801472.1"/>
    <property type="molecule type" value="Genomic_DNA"/>
</dbReference>
<gene>
    <name evidence="1" type="ORF">M6B38_198060</name>
</gene>
<organism evidence="1 2">
    <name type="scientific">Iris pallida</name>
    <name type="common">Sweet iris</name>
    <dbReference type="NCBI Taxonomy" id="29817"/>
    <lineage>
        <taxon>Eukaryota</taxon>
        <taxon>Viridiplantae</taxon>
        <taxon>Streptophyta</taxon>
        <taxon>Embryophyta</taxon>
        <taxon>Tracheophyta</taxon>
        <taxon>Spermatophyta</taxon>
        <taxon>Magnoliopsida</taxon>
        <taxon>Liliopsida</taxon>
        <taxon>Asparagales</taxon>
        <taxon>Iridaceae</taxon>
        <taxon>Iridoideae</taxon>
        <taxon>Irideae</taxon>
        <taxon>Iris</taxon>
    </lineage>
</organism>
<proteinExistence type="predicted"/>
<keyword evidence="2" id="KW-1185">Reference proteome</keyword>
<reference evidence="1" key="2">
    <citation type="submission" date="2023-04" db="EMBL/GenBank/DDBJ databases">
        <authorList>
            <person name="Bruccoleri R.E."/>
            <person name="Oakeley E.J."/>
            <person name="Faust A.-M."/>
            <person name="Dessus-Babus S."/>
            <person name="Altorfer M."/>
            <person name="Burckhardt D."/>
            <person name="Oertli M."/>
            <person name="Naumann U."/>
            <person name="Petersen F."/>
            <person name="Wong J."/>
        </authorList>
    </citation>
    <scope>NUCLEOTIDE SEQUENCE</scope>
    <source>
        <strain evidence="1">GSM-AAB239-AS_SAM_17_03QT</strain>
        <tissue evidence="1">Leaf</tissue>
    </source>
</reference>
<sequence length="56" mass="6560">MPKLSQSRKDWKMALGCHQRRAKWMPIGVSSSHSSCWRKADELASWLKIRMQLLFG</sequence>
<accession>A0AAX6EBP3</accession>
<evidence type="ECO:0000313" key="1">
    <source>
        <dbReference type="EMBL" id="KAJ6801472.1"/>
    </source>
</evidence>